<sequence>MEAVPMKSLVSASIFALVNLAWAGVAFAQGGAGSLAGQETSIPGGTLALAAYIALWILIFGFLMITMRRQRAIDNELTELERRMDEVFDDLDKK</sequence>
<accession>A0A5B8YFK6</accession>
<dbReference type="Proteomes" id="UP000315995">
    <property type="component" value="Chromosome"/>
</dbReference>
<organism evidence="2 3">
    <name type="scientific">Persicimonas caeni</name>
    <dbReference type="NCBI Taxonomy" id="2292766"/>
    <lineage>
        <taxon>Bacteria</taxon>
        <taxon>Deltaproteobacteria</taxon>
        <taxon>Bradymonadales</taxon>
        <taxon>Bradymonadaceae</taxon>
        <taxon>Persicimonas</taxon>
    </lineage>
</organism>
<reference evidence="2 3" key="1">
    <citation type="submission" date="2019-06" db="EMBL/GenBank/DDBJ databases">
        <title>Persicimonas caeni gen. nov., sp. nov., a predatory bacterium isolated from solar saltern.</title>
        <authorList>
            <person name="Wang S."/>
        </authorList>
    </citation>
    <scope>NUCLEOTIDE SEQUENCE [LARGE SCALE GENOMIC DNA]</scope>
    <source>
        <strain evidence="2 3">YN101</strain>
    </source>
</reference>
<keyword evidence="3" id="KW-1185">Reference proteome</keyword>
<keyword evidence="1" id="KW-1133">Transmembrane helix</keyword>
<feature type="transmembrane region" description="Helical" evidence="1">
    <location>
        <begin position="47"/>
        <end position="65"/>
    </location>
</feature>
<evidence type="ECO:0000256" key="1">
    <source>
        <dbReference type="SAM" id="Phobius"/>
    </source>
</evidence>
<dbReference type="InterPro" id="IPR030888">
    <property type="entry name" value="Put_ccm"/>
</dbReference>
<gene>
    <name evidence="2" type="ORF">FIV42_21395</name>
</gene>
<dbReference type="EMBL" id="CP041186">
    <property type="protein sequence ID" value="QDG53207.1"/>
    <property type="molecule type" value="Genomic_DNA"/>
</dbReference>
<accession>A0A4Y6PYX9</accession>
<evidence type="ECO:0000313" key="2">
    <source>
        <dbReference type="EMBL" id="QDG53207.1"/>
    </source>
</evidence>
<evidence type="ECO:0000313" key="3">
    <source>
        <dbReference type="Proteomes" id="UP000315995"/>
    </source>
</evidence>
<protein>
    <submittedName>
        <fullName evidence="2">CcmD family protein</fullName>
    </submittedName>
</protein>
<keyword evidence="1" id="KW-0812">Transmembrane</keyword>
<keyword evidence="1" id="KW-0472">Membrane</keyword>
<dbReference type="AlphaFoldDB" id="A0A4Y6PYX9"/>
<proteinExistence type="predicted"/>
<dbReference type="NCBIfam" id="TIGR04391">
    <property type="entry name" value="CcmD_alt_fam"/>
    <property type="match status" value="1"/>
</dbReference>
<name>A0A4Y6PYX9_PERCE</name>